<proteinExistence type="predicted"/>
<sequence>MASDQNSFNKSISHAKPTTIFSQARRKISFGRRKKLPTVLLGGIRGKKQRRRFSLVRIFRRVRLKWLKLQYLRMLKKLKEYYWSSVNNILEGHEAIDAFERRLLFETSFLIPVMALSFPTFPNHHRTN</sequence>
<dbReference type="PANTHER" id="PTHR34788:SF4">
    <property type="entry name" value="F15I1.22"/>
    <property type="match status" value="1"/>
</dbReference>
<dbReference type="Proteomes" id="UP000823775">
    <property type="component" value="Unassembled WGS sequence"/>
</dbReference>
<dbReference type="EMBL" id="JACEIK010000036">
    <property type="protein sequence ID" value="MCD7447421.1"/>
    <property type="molecule type" value="Genomic_DNA"/>
</dbReference>
<gene>
    <name evidence="1" type="ORF">HAX54_029095</name>
</gene>
<organism evidence="1 2">
    <name type="scientific">Datura stramonium</name>
    <name type="common">Jimsonweed</name>
    <name type="synonym">Common thornapple</name>
    <dbReference type="NCBI Taxonomy" id="4076"/>
    <lineage>
        <taxon>Eukaryota</taxon>
        <taxon>Viridiplantae</taxon>
        <taxon>Streptophyta</taxon>
        <taxon>Embryophyta</taxon>
        <taxon>Tracheophyta</taxon>
        <taxon>Spermatophyta</taxon>
        <taxon>Magnoliopsida</taxon>
        <taxon>eudicotyledons</taxon>
        <taxon>Gunneridae</taxon>
        <taxon>Pentapetalae</taxon>
        <taxon>asterids</taxon>
        <taxon>lamiids</taxon>
        <taxon>Solanales</taxon>
        <taxon>Solanaceae</taxon>
        <taxon>Solanoideae</taxon>
        <taxon>Datureae</taxon>
        <taxon>Datura</taxon>
    </lineage>
</organism>
<comment type="caution">
    <text evidence="1">The sequence shown here is derived from an EMBL/GenBank/DDBJ whole genome shotgun (WGS) entry which is preliminary data.</text>
</comment>
<protein>
    <submittedName>
        <fullName evidence="1">Uncharacterized protein</fullName>
    </submittedName>
</protein>
<keyword evidence="2" id="KW-1185">Reference proteome</keyword>
<accession>A0ABS8RKV8</accession>
<evidence type="ECO:0000313" key="1">
    <source>
        <dbReference type="EMBL" id="MCD7447421.1"/>
    </source>
</evidence>
<evidence type="ECO:0000313" key="2">
    <source>
        <dbReference type="Proteomes" id="UP000823775"/>
    </source>
</evidence>
<name>A0ABS8RKV8_DATST</name>
<reference evidence="1 2" key="1">
    <citation type="journal article" date="2021" name="BMC Genomics">
        <title>Datura genome reveals duplications of psychoactive alkaloid biosynthetic genes and high mutation rate following tissue culture.</title>
        <authorList>
            <person name="Rajewski A."/>
            <person name="Carter-House D."/>
            <person name="Stajich J."/>
            <person name="Litt A."/>
        </authorList>
    </citation>
    <scope>NUCLEOTIDE SEQUENCE [LARGE SCALE GENOMIC DNA]</scope>
    <source>
        <strain evidence="1">AR-01</strain>
    </source>
</reference>
<dbReference type="PANTHER" id="PTHR34788">
    <property type="entry name" value="F15I1.22"/>
    <property type="match status" value="1"/>
</dbReference>